<protein>
    <recommendedName>
        <fullName evidence="1">ASCH domain-containing protein</fullName>
    </recommendedName>
</protein>
<dbReference type="SMART" id="SM01022">
    <property type="entry name" value="ASCH"/>
    <property type="match status" value="1"/>
</dbReference>
<dbReference type="STRING" id="616990.IV54_GL002093"/>
<dbReference type="PIRSF" id="PIRSF016134">
    <property type="entry name" value="UCP016134"/>
    <property type="match status" value="1"/>
</dbReference>
<dbReference type="InterPro" id="IPR015947">
    <property type="entry name" value="PUA-like_sf"/>
</dbReference>
<dbReference type="OrthoDB" id="9790388at2"/>
<dbReference type="Proteomes" id="UP000051906">
    <property type="component" value="Unassembled WGS sequence"/>
</dbReference>
<dbReference type="EMBL" id="JQCA01000060">
    <property type="protein sequence ID" value="KRO03732.1"/>
    <property type="molecule type" value="Genomic_DNA"/>
</dbReference>
<dbReference type="AlphaFoldDB" id="A0A0R2LPZ4"/>
<dbReference type="PATRIC" id="fig|616990.3.peg.2213"/>
<organism evidence="2 3">
    <name type="scientific">Levilactobacillus paucivorans</name>
    <dbReference type="NCBI Taxonomy" id="616990"/>
    <lineage>
        <taxon>Bacteria</taxon>
        <taxon>Bacillati</taxon>
        <taxon>Bacillota</taxon>
        <taxon>Bacilli</taxon>
        <taxon>Lactobacillales</taxon>
        <taxon>Lactobacillaceae</taxon>
        <taxon>Levilactobacillus</taxon>
    </lineage>
</organism>
<dbReference type="CDD" id="cd06555">
    <property type="entry name" value="ASCH_PF0470_like"/>
    <property type="match status" value="1"/>
</dbReference>
<sequence length="112" mass="12526">MTTTQMKLAADQFDLMAAGTKTIEIRLHDPKRQAIQVGDTIRFVNLANASQVLDKPVRGYRLFPTFAALYQAYSPVSVGSQPTDSVAQMVQATYTIYTPEQERRWGVMAIEV</sequence>
<gene>
    <name evidence="2" type="ORF">IV54_GL002093</name>
</gene>
<dbReference type="InterPro" id="IPR007374">
    <property type="entry name" value="ASCH_domain"/>
</dbReference>
<dbReference type="Gene3D" id="2.30.130.30">
    <property type="entry name" value="Hypothetical protein"/>
    <property type="match status" value="1"/>
</dbReference>
<comment type="caution">
    <text evidence="2">The sequence shown here is derived from an EMBL/GenBank/DDBJ whole genome shotgun (WGS) entry which is preliminary data.</text>
</comment>
<dbReference type="InterPro" id="IPR016645">
    <property type="entry name" value="UCP016134"/>
</dbReference>
<evidence type="ECO:0000313" key="3">
    <source>
        <dbReference type="Proteomes" id="UP000051906"/>
    </source>
</evidence>
<evidence type="ECO:0000313" key="2">
    <source>
        <dbReference type="EMBL" id="KRO03732.1"/>
    </source>
</evidence>
<accession>A0A0R2LPZ4</accession>
<name>A0A0R2LPZ4_9LACO</name>
<evidence type="ECO:0000259" key="1">
    <source>
        <dbReference type="SMART" id="SM01022"/>
    </source>
</evidence>
<keyword evidence="3" id="KW-1185">Reference proteome</keyword>
<dbReference type="SUPFAM" id="SSF88697">
    <property type="entry name" value="PUA domain-like"/>
    <property type="match status" value="1"/>
</dbReference>
<feature type="domain" description="ASCH" evidence="1">
    <location>
        <begin position="6"/>
        <end position="112"/>
    </location>
</feature>
<reference evidence="2 3" key="1">
    <citation type="journal article" date="2015" name="Genome Announc.">
        <title>Expanding the biotechnology potential of lactobacilli through comparative genomics of 213 strains and associated genera.</title>
        <authorList>
            <person name="Sun Z."/>
            <person name="Harris H.M."/>
            <person name="McCann A."/>
            <person name="Guo C."/>
            <person name="Argimon S."/>
            <person name="Zhang W."/>
            <person name="Yang X."/>
            <person name="Jeffery I.B."/>
            <person name="Cooney J.C."/>
            <person name="Kagawa T.F."/>
            <person name="Liu W."/>
            <person name="Song Y."/>
            <person name="Salvetti E."/>
            <person name="Wrobel A."/>
            <person name="Rasinkangas P."/>
            <person name="Parkhill J."/>
            <person name="Rea M.C."/>
            <person name="O'Sullivan O."/>
            <person name="Ritari J."/>
            <person name="Douillard F.P."/>
            <person name="Paul Ross R."/>
            <person name="Yang R."/>
            <person name="Briner A.E."/>
            <person name="Felis G.E."/>
            <person name="de Vos W.M."/>
            <person name="Barrangou R."/>
            <person name="Klaenhammer T.R."/>
            <person name="Caufield P.W."/>
            <person name="Cui Y."/>
            <person name="Zhang H."/>
            <person name="O'Toole P.W."/>
        </authorList>
    </citation>
    <scope>NUCLEOTIDE SEQUENCE [LARGE SCALE GENOMIC DNA]</scope>
    <source>
        <strain evidence="2 3">DSM 22467</strain>
    </source>
</reference>
<dbReference type="Pfam" id="PF04266">
    <property type="entry name" value="ASCH"/>
    <property type="match status" value="1"/>
</dbReference>
<dbReference type="RefSeq" id="WP_057878521.1">
    <property type="nucleotide sequence ID" value="NZ_JQCA01000060.1"/>
</dbReference>
<proteinExistence type="predicted"/>